<dbReference type="PANTHER" id="PTHR36302:SF1">
    <property type="entry name" value="COPPER CHAPERONE PCU(A)C"/>
    <property type="match status" value="1"/>
</dbReference>
<dbReference type="EMBL" id="WUFV01000020">
    <property type="protein sequence ID" value="NEK18385.1"/>
    <property type="molecule type" value="Genomic_DNA"/>
</dbReference>
<dbReference type="Gene3D" id="2.60.40.1890">
    <property type="entry name" value="PCu(A)C copper chaperone"/>
    <property type="match status" value="1"/>
</dbReference>
<reference evidence="2 3" key="1">
    <citation type="submission" date="2019-12" db="EMBL/GenBank/DDBJ databases">
        <title>Rhizobium genotypes associated with high levels of biological nitrogen fixation by grain legumes in a temperate-maritime cropping system.</title>
        <authorList>
            <person name="Maluk M."/>
            <person name="Francesc Ferrando Molina F."/>
            <person name="Lopez Del Egido L."/>
            <person name="Lafos M."/>
            <person name="Langarica-Fuentes A."/>
            <person name="Gebre Yohannes G."/>
            <person name="Young M.W."/>
            <person name="Martin P."/>
            <person name="Gantlett R."/>
            <person name="Kenicer G."/>
            <person name="Hawes C."/>
            <person name="Begg G.S."/>
            <person name="Quilliam R.S."/>
            <person name="Squire G.R."/>
            <person name="Poole P.S."/>
            <person name="Young P.W."/>
            <person name="Iannetta P.M."/>
            <person name="James E.K."/>
        </authorList>
    </citation>
    <scope>NUCLEOTIDE SEQUENCE [LARGE SCALE GENOMIC DNA]</scope>
    <source>
        <strain evidence="2 3">JHI54</strain>
    </source>
</reference>
<sequence>MLKPVSLVTAFGLACLLCNSAVAEDFTIGALKISEPYVRAMVPGAPVGGGYMTITNTGSTDDRLVTAGSPRAGTVQIHEMKMDNDVMVMRELANGLTIPAGKTVELKPGGYHVMFMKVAEPFKQGQVVKSTLTFEKAGTVAIDFPVGPVAGGTGGHQEIAK</sequence>
<dbReference type="InterPro" id="IPR007410">
    <property type="entry name" value="LpqE-like"/>
</dbReference>
<evidence type="ECO:0000313" key="3">
    <source>
        <dbReference type="Proteomes" id="UP000471705"/>
    </source>
</evidence>
<accession>A0A7K3VMI8</accession>
<dbReference type="Pfam" id="PF04314">
    <property type="entry name" value="PCuAC"/>
    <property type="match status" value="1"/>
</dbReference>
<name>A0A7K3VMI8_RHILE</name>
<dbReference type="AlphaFoldDB" id="A0A7K3VMI8"/>
<dbReference type="RefSeq" id="WP_164048734.1">
    <property type="nucleotide sequence ID" value="NZ_WUFV01000020.1"/>
</dbReference>
<keyword evidence="1" id="KW-0732">Signal</keyword>
<proteinExistence type="predicted"/>
<evidence type="ECO:0000313" key="2">
    <source>
        <dbReference type="EMBL" id="NEK18385.1"/>
    </source>
</evidence>
<organism evidence="2 3">
    <name type="scientific">Rhizobium leguminosarum</name>
    <dbReference type="NCBI Taxonomy" id="384"/>
    <lineage>
        <taxon>Bacteria</taxon>
        <taxon>Pseudomonadati</taxon>
        <taxon>Pseudomonadota</taxon>
        <taxon>Alphaproteobacteria</taxon>
        <taxon>Hyphomicrobiales</taxon>
        <taxon>Rhizobiaceae</taxon>
        <taxon>Rhizobium/Agrobacterium group</taxon>
        <taxon>Rhizobium</taxon>
    </lineage>
</organism>
<protein>
    <submittedName>
        <fullName evidence="2">Copper chaperone PCu(A)C</fullName>
    </submittedName>
</protein>
<feature type="chain" id="PRO_5029554022" evidence="1">
    <location>
        <begin position="24"/>
        <end position="161"/>
    </location>
</feature>
<gene>
    <name evidence="2" type="ORF">GR257_26615</name>
</gene>
<dbReference type="PROSITE" id="PS51257">
    <property type="entry name" value="PROKAR_LIPOPROTEIN"/>
    <property type="match status" value="1"/>
</dbReference>
<dbReference type="InterPro" id="IPR036182">
    <property type="entry name" value="PCuAC_sf"/>
</dbReference>
<evidence type="ECO:0000256" key="1">
    <source>
        <dbReference type="SAM" id="SignalP"/>
    </source>
</evidence>
<dbReference type="InterPro" id="IPR058248">
    <property type="entry name" value="Lxx211020-like"/>
</dbReference>
<dbReference type="SUPFAM" id="SSF110087">
    <property type="entry name" value="DR1885-like metal-binding protein"/>
    <property type="match status" value="1"/>
</dbReference>
<comment type="caution">
    <text evidence="2">The sequence shown here is derived from an EMBL/GenBank/DDBJ whole genome shotgun (WGS) entry which is preliminary data.</text>
</comment>
<feature type="signal peptide" evidence="1">
    <location>
        <begin position="1"/>
        <end position="23"/>
    </location>
</feature>
<dbReference type="PANTHER" id="PTHR36302">
    <property type="entry name" value="BLR7088 PROTEIN"/>
    <property type="match status" value="1"/>
</dbReference>
<dbReference type="Proteomes" id="UP000471705">
    <property type="component" value="Unassembled WGS sequence"/>
</dbReference>